<dbReference type="InterPro" id="IPR036396">
    <property type="entry name" value="Cyt_P450_sf"/>
</dbReference>
<comment type="similarity">
    <text evidence="2 9">Belongs to the cytochrome P450 family.</text>
</comment>
<accession>A0AAN9I6M5</accession>
<keyword evidence="3 8" id="KW-0349">Heme</keyword>
<dbReference type="Pfam" id="PF00067">
    <property type="entry name" value="p450"/>
    <property type="match status" value="1"/>
</dbReference>
<feature type="binding site" description="axial binding residue" evidence="8">
    <location>
        <position position="430"/>
    </location>
    <ligand>
        <name>heme</name>
        <dbReference type="ChEBI" id="CHEBI:30413"/>
    </ligand>
    <ligandPart>
        <name>Fe</name>
        <dbReference type="ChEBI" id="CHEBI:18248"/>
    </ligandPart>
</feature>
<evidence type="ECO:0000313" key="10">
    <source>
        <dbReference type="EMBL" id="KAK7265615.1"/>
    </source>
</evidence>
<dbReference type="GO" id="GO:0020037">
    <property type="term" value="F:heme binding"/>
    <property type="evidence" value="ECO:0007669"/>
    <property type="project" value="InterPro"/>
</dbReference>
<keyword evidence="6 8" id="KW-0408">Iron</keyword>
<dbReference type="PANTHER" id="PTHR47955">
    <property type="entry name" value="CYTOCHROME P450 FAMILY 71 PROTEIN"/>
    <property type="match status" value="1"/>
</dbReference>
<dbReference type="SUPFAM" id="SSF48264">
    <property type="entry name" value="Cytochrome P450"/>
    <property type="match status" value="1"/>
</dbReference>
<keyword evidence="5 9" id="KW-0560">Oxidoreductase</keyword>
<evidence type="ECO:0000313" key="11">
    <source>
        <dbReference type="Proteomes" id="UP001359559"/>
    </source>
</evidence>
<evidence type="ECO:0000256" key="2">
    <source>
        <dbReference type="ARBA" id="ARBA00010617"/>
    </source>
</evidence>
<dbReference type="FunFam" id="1.10.630.10:FF:000043">
    <property type="entry name" value="Cytochrome P450 99A2"/>
    <property type="match status" value="1"/>
</dbReference>
<dbReference type="GO" id="GO:0004497">
    <property type="term" value="F:monooxygenase activity"/>
    <property type="evidence" value="ECO:0007669"/>
    <property type="project" value="UniProtKB-KW"/>
</dbReference>
<evidence type="ECO:0000256" key="6">
    <source>
        <dbReference type="ARBA" id="ARBA00023004"/>
    </source>
</evidence>
<comment type="caution">
    <text evidence="10">The sequence shown here is derived from an EMBL/GenBank/DDBJ whole genome shotgun (WGS) entry which is preliminary data.</text>
</comment>
<keyword evidence="11" id="KW-1185">Reference proteome</keyword>
<evidence type="ECO:0000256" key="4">
    <source>
        <dbReference type="ARBA" id="ARBA00022723"/>
    </source>
</evidence>
<evidence type="ECO:0000256" key="8">
    <source>
        <dbReference type="PIRSR" id="PIRSR602401-1"/>
    </source>
</evidence>
<dbReference type="EMBL" id="JAYKXN010000008">
    <property type="protein sequence ID" value="KAK7265615.1"/>
    <property type="molecule type" value="Genomic_DNA"/>
</dbReference>
<dbReference type="PRINTS" id="PR00463">
    <property type="entry name" value="EP450I"/>
</dbReference>
<dbReference type="AlphaFoldDB" id="A0AAN9I6M5"/>
<evidence type="ECO:0000256" key="5">
    <source>
        <dbReference type="ARBA" id="ARBA00023002"/>
    </source>
</evidence>
<evidence type="ECO:0008006" key="12">
    <source>
        <dbReference type="Google" id="ProtNLM"/>
    </source>
</evidence>
<keyword evidence="4 8" id="KW-0479">Metal-binding</keyword>
<name>A0AAN9I6M5_CLITE</name>
<evidence type="ECO:0000256" key="7">
    <source>
        <dbReference type="ARBA" id="ARBA00023033"/>
    </source>
</evidence>
<evidence type="ECO:0000256" key="1">
    <source>
        <dbReference type="ARBA" id="ARBA00001971"/>
    </source>
</evidence>
<reference evidence="10 11" key="1">
    <citation type="submission" date="2024-01" db="EMBL/GenBank/DDBJ databases">
        <title>The genomes of 5 underutilized Papilionoideae crops provide insights into root nodulation and disease resistance.</title>
        <authorList>
            <person name="Yuan L."/>
        </authorList>
    </citation>
    <scope>NUCLEOTIDE SEQUENCE [LARGE SCALE GENOMIC DNA]</scope>
    <source>
        <strain evidence="10">LY-2023</strain>
        <tissue evidence="10">Leaf</tissue>
    </source>
</reference>
<comment type="cofactor">
    <cofactor evidence="1 8">
        <name>heme</name>
        <dbReference type="ChEBI" id="CHEBI:30413"/>
    </cofactor>
</comment>
<dbReference type="Proteomes" id="UP001359559">
    <property type="component" value="Unassembled WGS sequence"/>
</dbReference>
<protein>
    <recommendedName>
        <fullName evidence="12">Cytochrome P450</fullName>
    </recommendedName>
</protein>
<dbReference type="PRINTS" id="PR00385">
    <property type="entry name" value="P450"/>
</dbReference>
<dbReference type="PANTHER" id="PTHR47955:SF19">
    <property type="entry name" value="CYTOCHROME P450 71A9-LIKE ISOFORM X1"/>
    <property type="match status" value="1"/>
</dbReference>
<dbReference type="PROSITE" id="PS00086">
    <property type="entry name" value="CYTOCHROME_P450"/>
    <property type="match status" value="1"/>
</dbReference>
<keyword evidence="7 9" id="KW-0503">Monooxygenase</keyword>
<dbReference type="GO" id="GO:0005506">
    <property type="term" value="F:iron ion binding"/>
    <property type="evidence" value="ECO:0007669"/>
    <property type="project" value="InterPro"/>
</dbReference>
<dbReference type="InterPro" id="IPR001128">
    <property type="entry name" value="Cyt_P450"/>
</dbReference>
<dbReference type="CDD" id="cd11072">
    <property type="entry name" value="CYP71-like"/>
    <property type="match status" value="1"/>
</dbReference>
<organism evidence="10 11">
    <name type="scientific">Clitoria ternatea</name>
    <name type="common">Butterfly pea</name>
    <dbReference type="NCBI Taxonomy" id="43366"/>
    <lineage>
        <taxon>Eukaryota</taxon>
        <taxon>Viridiplantae</taxon>
        <taxon>Streptophyta</taxon>
        <taxon>Embryophyta</taxon>
        <taxon>Tracheophyta</taxon>
        <taxon>Spermatophyta</taxon>
        <taxon>Magnoliopsida</taxon>
        <taxon>eudicotyledons</taxon>
        <taxon>Gunneridae</taxon>
        <taxon>Pentapetalae</taxon>
        <taxon>rosids</taxon>
        <taxon>fabids</taxon>
        <taxon>Fabales</taxon>
        <taxon>Fabaceae</taxon>
        <taxon>Papilionoideae</taxon>
        <taxon>50 kb inversion clade</taxon>
        <taxon>NPAAA clade</taxon>
        <taxon>indigoferoid/millettioid clade</taxon>
        <taxon>Phaseoleae</taxon>
        <taxon>Clitoria</taxon>
    </lineage>
</organism>
<dbReference type="InterPro" id="IPR002401">
    <property type="entry name" value="Cyt_P450_E_grp-I"/>
</dbReference>
<evidence type="ECO:0000256" key="3">
    <source>
        <dbReference type="ARBA" id="ARBA00022617"/>
    </source>
</evidence>
<gene>
    <name evidence="10" type="ORF">RJT34_33237</name>
</gene>
<proteinExistence type="inferred from homology"/>
<dbReference type="Gene3D" id="1.10.630.10">
    <property type="entry name" value="Cytochrome P450"/>
    <property type="match status" value="1"/>
</dbReference>
<dbReference type="GO" id="GO:0016705">
    <property type="term" value="F:oxidoreductase activity, acting on paired donors, with incorporation or reduction of molecular oxygen"/>
    <property type="evidence" value="ECO:0007669"/>
    <property type="project" value="InterPro"/>
</dbReference>
<dbReference type="InterPro" id="IPR017972">
    <property type="entry name" value="Cyt_P450_CS"/>
</dbReference>
<sequence length="489" mass="55499">MISLILFVFLTLFFVWSLINKLRNVKKVPPGPMKLPFIGNLHQLGKLPHQSLQNLSNKHGPLMFLQLGSIPTLVVSSAEMAKQIFKNHDKVFSGRPLLHAANRLSYNGSTVSFAPYGEYWREMRKIMITELFSAKRVQSFEAARFEEVKLLLHSVDASSGPVNLSELILSLSNNVVCRIALGKRYGDKGNESKVCEMLRETQELLGGFCVADFFPRLGWLNKFNGLENRLDKNFRELDEFYEQVIEEHIHDHERLHENLVDVLLQVQKDPHRVVAITNDQIKGVLTDIFIAGTDTASATIIWTMSELIRNPKAMKRAKEEVREVVKGKGMVEESDLSRLVWLKQVVKESLRLHPPAPLLLPRETTETCRIKGYEIPAKTRVFVNAKSIGMDPSCWENPNEFLPGRFLDSAIDFGGQHFEMLPFGVGRRGCPGVNFAMPLVELALANLLFCFDWELPVGLTREELDMEEAFGITMHKKAHLCLKPTSIHV</sequence>
<evidence type="ECO:0000256" key="9">
    <source>
        <dbReference type="RuleBase" id="RU000461"/>
    </source>
</evidence>